<dbReference type="RefSeq" id="WP_150744712.1">
    <property type="nucleotide sequence ID" value="NZ_CABVHE010000007.1"/>
</dbReference>
<evidence type="ECO:0000256" key="2">
    <source>
        <dbReference type="ARBA" id="ARBA00023015"/>
    </source>
</evidence>
<keyword evidence="2" id="KW-0805">Transcription regulation</keyword>
<dbReference type="InterPro" id="IPR036271">
    <property type="entry name" value="Tet_transcr_reg_TetR-rel_C_sf"/>
</dbReference>
<keyword evidence="3" id="KW-0238">DNA-binding</keyword>
<dbReference type="SUPFAM" id="SSF46689">
    <property type="entry name" value="Homeodomain-like"/>
    <property type="match status" value="1"/>
</dbReference>
<evidence type="ECO:0000313" key="7">
    <source>
        <dbReference type="Proteomes" id="UP000385207"/>
    </source>
</evidence>
<evidence type="ECO:0000313" key="6">
    <source>
        <dbReference type="EMBL" id="VVP22331.1"/>
    </source>
</evidence>
<accession>A0A5E7MCJ7</accession>
<dbReference type="GO" id="GO:0000976">
    <property type="term" value="F:transcription cis-regulatory region binding"/>
    <property type="evidence" value="ECO:0007669"/>
    <property type="project" value="TreeGrafter"/>
</dbReference>
<name>A0A5E7MCJ7_PSEFL</name>
<dbReference type="GO" id="GO:0003700">
    <property type="term" value="F:DNA-binding transcription factor activity"/>
    <property type="evidence" value="ECO:0007669"/>
    <property type="project" value="TreeGrafter"/>
</dbReference>
<dbReference type="Pfam" id="PF00440">
    <property type="entry name" value="TetR_N"/>
    <property type="match status" value="1"/>
</dbReference>
<feature type="compositionally biased region" description="Polar residues" evidence="5">
    <location>
        <begin position="1"/>
        <end position="10"/>
    </location>
</feature>
<dbReference type="SUPFAM" id="SSF48498">
    <property type="entry name" value="Tetracyclin repressor-like, C-terminal domain"/>
    <property type="match status" value="1"/>
</dbReference>
<dbReference type="OrthoDB" id="5293556at2"/>
<feature type="region of interest" description="Disordered" evidence="5">
    <location>
        <begin position="1"/>
        <end position="21"/>
    </location>
</feature>
<dbReference type="AlphaFoldDB" id="A0A5E7MCJ7"/>
<dbReference type="Gene3D" id="1.10.357.10">
    <property type="entry name" value="Tetracycline Repressor, domain 2"/>
    <property type="match status" value="1"/>
</dbReference>
<dbReference type="PANTHER" id="PTHR30055">
    <property type="entry name" value="HTH-TYPE TRANSCRIPTIONAL REGULATOR RUTR"/>
    <property type="match status" value="1"/>
</dbReference>
<dbReference type="InterPro" id="IPR001647">
    <property type="entry name" value="HTH_TetR"/>
</dbReference>
<dbReference type="PROSITE" id="PS50977">
    <property type="entry name" value="HTH_TETR_2"/>
    <property type="match status" value="1"/>
</dbReference>
<evidence type="ECO:0000256" key="4">
    <source>
        <dbReference type="ARBA" id="ARBA00023163"/>
    </source>
</evidence>
<reference evidence="6 7" key="1">
    <citation type="submission" date="2019-09" db="EMBL/GenBank/DDBJ databases">
        <authorList>
            <person name="Chandra G."/>
            <person name="Truman W A."/>
        </authorList>
    </citation>
    <scope>NUCLEOTIDE SEQUENCE [LARGE SCALE GENOMIC DNA]</scope>
    <source>
        <strain evidence="6">PS862</strain>
    </source>
</reference>
<evidence type="ECO:0000256" key="5">
    <source>
        <dbReference type="SAM" id="MobiDB-lite"/>
    </source>
</evidence>
<keyword evidence="4" id="KW-0804">Transcription</keyword>
<evidence type="ECO:0000256" key="1">
    <source>
        <dbReference type="ARBA" id="ARBA00022491"/>
    </source>
</evidence>
<dbReference type="InterPro" id="IPR009057">
    <property type="entry name" value="Homeodomain-like_sf"/>
</dbReference>
<dbReference type="Proteomes" id="UP000385207">
    <property type="component" value="Unassembled WGS sequence"/>
</dbReference>
<dbReference type="InterPro" id="IPR050109">
    <property type="entry name" value="HTH-type_TetR-like_transc_reg"/>
</dbReference>
<organism evidence="6 7">
    <name type="scientific">Pseudomonas fluorescens</name>
    <dbReference type="NCBI Taxonomy" id="294"/>
    <lineage>
        <taxon>Bacteria</taxon>
        <taxon>Pseudomonadati</taxon>
        <taxon>Pseudomonadota</taxon>
        <taxon>Gammaproteobacteria</taxon>
        <taxon>Pseudomonadales</taxon>
        <taxon>Pseudomonadaceae</taxon>
        <taxon>Pseudomonas</taxon>
    </lineage>
</organism>
<dbReference type="Pfam" id="PF13977">
    <property type="entry name" value="TetR_C_6"/>
    <property type="match status" value="1"/>
</dbReference>
<dbReference type="PANTHER" id="PTHR30055:SF234">
    <property type="entry name" value="HTH-TYPE TRANSCRIPTIONAL REGULATOR BETI"/>
    <property type="match status" value="1"/>
</dbReference>
<protein>
    <submittedName>
        <fullName evidence="6">Uncharacterized protein</fullName>
    </submittedName>
</protein>
<dbReference type="InterPro" id="IPR039538">
    <property type="entry name" value="BetI_C"/>
</dbReference>
<proteinExistence type="predicted"/>
<gene>
    <name evidence="6" type="ORF">PS862_03921</name>
</gene>
<dbReference type="EMBL" id="CABVII010000018">
    <property type="protein sequence ID" value="VVP22331.1"/>
    <property type="molecule type" value="Genomic_DNA"/>
</dbReference>
<sequence length="215" mass="23489">MDTPDQSTSHSTRRTQVERRTEAEQCMLEAARQIVARKGWIGLTLAEVGLQAGYSRGLAAHHFGTKAGLLRALAGFVNTRFMGVVEDKAPRRQPGLDTLLGYIDAYFLRDDAEWTNARALLALMAEGVTVESESAAILAEYNNSVRMTLAKQIEIGIGNGEIHTDNDPLTTATVLIGTMRGMMLQLLLDPSTADPALLHKQLLRLIKTLLTSPCD</sequence>
<evidence type="ECO:0000256" key="3">
    <source>
        <dbReference type="ARBA" id="ARBA00023125"/>
    </source>
</evidence>
<keyword evidence="1" id="KW-0678">Repressor</keyword>